<organism evidence="2 3">
    <name type="scientific">Pleuronectes platessa</name>
    <name type="common">European plaice</name>
    <dbReference type="NCBI Taxonomy" id="8262"/>
    <lineage>
        <taxon>Eukaryota</taxon>
        <taxon>Metazoa</taxon>
        <taxon>Chordata</taxon>
        <taxon>Craniata</taxon>
        <taxon>Vertebrata</taxon>
        <taxon>Euteleostomi</taxon>
        <taxon>Actinopterygii</taxon>
        <taxon>Neopterygii</taxon>
        <taxon>Teleostei</taxon>
        <taxon>Neoteleostei</taxon>
        <taxon>Acanthomorphata</taxon>
        <taxon>Carangaria</taxon>
        <taxon>Pleuronectiformes</taxon>
        <taxon>Pleuronectoidei</taxon>
        <taxon>Pleuronectidae</taxon>
        <taxon>Pleuronectes</taxon>
    </lineage>
</organism>
<evidence type="ECO:0000313" key="2">
    <source>
        <dbReference type="EMBL" id="CAB1446177.1"/>
    </source>
</evidence>
<dbReference type="AlphaFoldDB" id="A0A9N7VD22"/>
<evidence type="ECO:0000256" key="1">
    <source>
        <dbReference type="SAM" id="MobiDB-lite"/>
    </source>
</evidence>
<evidence type="ECO:0000313" key="3">
    <source>
        <dbReference type="Proteomes" id="UP001153269"/>
    </source>
</evidence>
<proteinExistence type="predicted"/>
<accession>A0A9N7VD22</accession>
<protein>
    <submittedName>
        <fullName evidence="2">Uncharacterized protein</fullName>
    </submittedName>
</protein>
<reference evidence="2" key="1">
    <citation type="submission" date="2020-03" db="EMBL/GenBank/DDBJ databases">
        <authorList>
            <person name="Weist P."/>
        </authorList>
    </citation>
    <scope>NUCLEOTIDE SEQUENCE</scope>
</reference>
<gene>
    <name evidence="2" type="ORF">PLEPLA_LOCUS33915</name>
</gene>
<keyword evidence="3" id="KW-1185">Reference proteome</keyword>
<dbReference type="EMBL" id="CADEAL010003907">
    <property type="protein sequence ID" value="CAB1446177.1"/>
    <property type="molecule type" value="Genomic_DNA"/>
</dbReference>
<sequence>MHTHRRSAHSEQTHGDSSGGERDGESVAEAQREGGVLTCRNGWVLSPSLRGHSGRTTQAPVLPQGQTGSVCSDAPRSLAHYQANNTDACGSSPQSKASALFPAALALDARSELKPSVFCWFPVDCEVRGAPTADRLFLSPMEPKLNNEPQSQLRSWFGA</sequence>
<dbReference type="Proteomes" id="UP001153269">
    <property type="component" value="Unassembled WGS sequence"/>
</dbReference>
<name>A0A9N7VD22_PLEPL</name>
<comment type="caution">
    <text evidence="2">The sequence shown here is derived from an EMBL/GenBank/DDBJ whole genome shotgun (WGS) entry which is preliminary data.</text>
</comment>
<feature type="compositionally biased region" description="Polar residues" evidence="1">
    <location>
        <begin position="54"/>
        <end position="70"/>
    </location>
</feature>
<feature type="region of interest" description="Disordered" evidence="1">
    <location>
        <begin position="1"/>
        <end position="34"/>
    </location>
</feature>
<feature type="compositionally biased region" description="Basic and acidic residues" evidence="1">
    <location>
        <begin position="8"/>
        <end position="25"/>
    </location>
</feature>
<feature type="region of interest" description="Disordered" evidence="1">
    <location>
        <begin position="48"/>
        <end position="70"/>
    </location>
</feature>